<evidence type="ECO:0000313" key="4">
    <source>
        <dbReference type="Proteomes" id="UP000019155"/>
    </source>
</evidence>
<dbReference type="eggNOG" id="ENOG502ZMCZ">
    <property type="taxonomic scope" value="Bacteria"/>
</dbReference>
<accession>W4NC97</accession>
<dbReference type="EMBL" id="AZMV01000001">
    <property type="protein sequence ID" value="ETY72285.1"/>
    <property type="molecule type" value="Genomic_DNA"/>
</dbReference>
<keyword evidence="2" id="KW-1133">Transmembrane helix</keyword>
<feature type="transmembrane region" description="Helical" evidence="2">
    <location>
        <begin position="337"/>
        <end position="360"/>
    </location>
</feature>
<feature type="region of interest" description="Disordered" evidence="1">
    <location>
        <begin position="1"/>
        <end position="28"/>
    </location>
</feature>
<feature type="transmembrane region" description="Helical" evidence="2">
    <location>
        <begin position="127"/>
        <end position="147"/>
    </location>
</feature>
<reference evidence="3 4" key="1">
    <citation type="journal article" date="2014" name="Genome Announc.">
        <title>The Genome Sequence of Bifidobacterium moukalabense DSM 27321 Highlights the Close Phylogenetic Relatedness with the Bifidobacterium dentium Taxon.</title>
        <authorList>
            <person name="Lugli G.A."/>
            <person name="Duranti S."/>
            <person name="Milani C."/>
            <person name="Turroni F."/>
            <person name="Viappiani A."/>
            <person name="Mangifesta M."/>
            <person name="van Sinderen D."/>
            <person name="Ventura M."/>
        </authorList>
    </citation>
    <scope>NUCLEOTIDE SEQUENCE [LARGE SCALE GENOMIC DNA]</scope>
    <source>
        <strain evidence="3 4">DSM 27321</strain>
    </source>
</reference>
<dbReference type="PATRIC" id="fig|1435051.3.peg.296"/>
<evidence type="ECO:0000256" key="1">
    <source>
        <dbReference type="SAM" id="MobiDB-lite"/>
    </source>
</evidence>
<feature type="transmembrane region" description="Helical" evidence="2">
    <location>
        <begin position="36"/>
        <end position="58"/>
    </location>
</feature>
<organism evidence="3 4">
    <name type="scientific">Bifidobacterium moukalabense DSM 27321</name>
    <dbReference type="NCBI Taxonomy" id="1435051"/>
    <lineage>
        <taxon>Bacteria</taxon>
        <taxon>Bacillati</taxon>
        <taxon>Actinomycetota</taxon>
        <taxon>Actinomycetes</taxon>
        <taxon>Bifidobacteriales</taxon>
        <taxon>Bifidobacteriaceae</taxon>
        <taxon>Bifidobacterium</taxon>
    </lineage>
</organism>
<feature type="transmembrane region" description="Helical" evidence="2">
    <location>
        <begin position="154"/>
        <end position="178"/>
    </location>
</feature>
<evidence type="ECO:0000313" key="3">
    <source>
        <dbReference type="EMBL" id="ETY72285.1"/>
    </source>
</evidence>
<dbReference type="Proteomes" id="UP000019155">
    <property type="component" value="Unassembled WGS sequence"/>
</dbReference>
<feature type="transmembrane region" description="Helical" evidence="2">
    <location>
        <begin position="70"/>
        <end position="88"/>
    </location>
</feature>
<dbReference type="RefSeq" id="WP_235143632.1">
    <property type="nucleotide sequence ID" value="NZ_AZMV01000001.1"/>
</dbReference>
<keyword evidence="4" id="KW-1185">Reference proteome</keyword>
<proteinExistence type="predicted"/>
<feature type="transmembrane region" description="Helical" evidence="2">
    <location>
        <begin position="100"/>
        <end position="121"/>
    </location>
</feature>
<feature type="transmembrane region" description="Helical" evidence="2">
    <location>
        <begin position="372"/>
        <end position="395"/>
    </location>
</feature>
<name>W4NC97_9BIFI</name>
<comment type="caution">
    <text evidence="3">The sequence shown here is derived from an EMBL/GenBank/DDBJ whole genome shotgun (WGS) entry which is preliminary data.</text>
</comment>
<sequence length="401" mass="43444">MPRHDGRAVSTSSVESGRRGDRGGIQPVSRRNLDGMALVSAAVFGVVAVIGLTASLMSPTVQEQARDTPMILFVGLMMAVLLCDWLCLKGIRDHDRALSLIAFACSVILAACGGVAVSFVIRCTQPMTAGALFASCCVAVNMALMMVRITDPTIGGAISAVFAAAVPLMLACAVALIHALHVRLLAAFVLAAAICCLQMLPNIVVHAPDRYLVEWRTYMTRRWTVRGGIPERARALTRADIHDDMQTFLARYATGFMVCMMLILLTYAVVAESYAYDQWYDRIGFLTLSAALFLFLTLKPRQSGRPFERYFMRLGGIMVLLIWCMHMPYAMPDWVSAFPLACMLAVGASGSAMAFGMLAQHGGFHSLALSRIGDVLCFTSMMITPAAAFFAVGALEFIRGL</sequence>
<feature type="transmembrane region" description="Helical" evidence="2">
    <location>
        <begin position="310"/>
        <end position="331"/>
    </location>
</feature>
<feature type="transmembrane region" description="Helical" evidence="2">
    <location>
        <begin position="248"/>
        <end position="270"/>
    </location>
</feature>
<gene>
    <name evidence="3" type="ORF">BMOU_0302</name>
</gene>
<keyword evidence="2" id="KW-0472">Membrane</keyword>
<protein>
    <submittedName>
        <fullName evidence="3">Membrane protein</fullName>
    </submittedName>
</protein>
<dbReference type="STRING" id="1435051.BMOU_0302"/>
<dbReference type="GeneID" id="97502487"/>
<feature type="transmembrane region" description="Helical" evidence="2">
    <location>
        <begin position="184"/>
        <end position="205"/>
    </location>
</feature>
<keyword evidence="2" id="KW-0812">Transmembrane</keyword>
<dbReference type="AlphaFoldDB" id="W4NC97"/>
<evidence type="ECO:0000256" key="2">
    <source>
        <dbReference type="SAM" id="Phobius"/>
    </source>
</evidence>
<feature type="transmembrane region" description="Helical" evidence="2">
    <location>
        <begin position="282"/>
        <end position="298"/>
    </location>
</feature>